<dbReference type="Pfam" id="PF13181">
    <property type="entry name" value="TPR_8"/>
    <property type="match status" value="2"/>
</dbReference>
<feature type="domain" description="C2" evidence="5">
    <location>
        <begin position="1"/>
        <end position="129"/>
    </location>
</feature>
<dbReference type="Gene3D" id="1.25.40.10">
    <property type="entry name" value="Tetratricopeptide repeat domain"/>
    <property type="match status" value="3"/>
</dbReference>
<dbReference type="PANTHER" id="PTHR44314">
    <property type="entry name" value="CILIA- AND FLAGELLA-ASSOCIATED PROTEIN 70"/>
    <property type="match status" value="1"/>
</dbReference>
<feature type="region of interest" description="Disordered" evidence="4">
    <location>
        <begin position="756"/>
        <end position="843"/>
    </location>
</feature>
<evidence type="ECO:0000256" key="3">
    <source>
        <dbReference type="PROSITE-ProRule" id="PRU00339"/>
    </source>
</evidence>
<dbReference type="InterPro" id="IPR000008">
    <property type="entry name" value="C2_dom"/>
</dbReference>
<dbReference type="Proteomes" id="UP000694865">
    <property type="component" value="Unplaced"/>
</dbReference>
<dbReference type="PROSITE" id="PS50004">
    <property type="entry name" value="C2"/>
    <property type="match status" value="1"/>
</dbReference>
<dbReference type="RefSeq" id="XP_006824936.1">
    <property type="nucleotide sequence ID" value="XM_006824873.1"/>
</dbReference>
<dbReference type="PANTHER" id="PTHR44314:SF1">
    <property type="entry name" value="CILIA- AND FLAGELLA-ASSOCIATED PROTEIN 70"/>
    <property type="match status" value="1"/>
</dbReference>
<feature type="compositionally biased region" description="Polar residues" evidence="4">
    <location>
        <begin position="806"/>
        <end position="816"/>
    </location>
</feature>
<accession>A0ABM0MY45</accession>
<gene>
    <name evidence="7" type="primary">LOC100368394</name>
</gene>
<feature type="compositionally biased region" description="Basic and acidic residues" evidence="4">
    <location>
        <begin position="378"/>
        <end position="392"/>
    </location>
</feature>
<dbReference type="Pfam" id="PF13432">
    <property type="entry name" value="TPR_16"/>
    <property type="match status" value="1"/>
</dbReference>
<evidence type="ECO:0000259" key="5">
    <source>
        <dbReference type="PROSITE" id="PS50004"/>
    </source>
</evidence>
<protein>
    <submittedName>
        <fullName evidence="7">Tetratricopeptide repeat protein 18-like</fullName>
    </submittedName>
</protein>
<proteinExistence type="predicted"/>
<evidence type="ECO:0000256" key="1">
    <source>
        <dbReference type="ARBA" id="ARBA00022737"/>
    </source>
</evidence>
<reference evidence="7" key="1">
    <citation type="submission" date="2025-08" db="UniProtKB">
        <authorList>
            <consortium name="RefSeq"/>
        </authorList>
    </citation>
    <scope>IDENTIFICATION</scope>
    <source>
        <tissue evidence="7">Testes</tissue>
    </source>
</reference>
<dbReference type="InterPro" id="IPR019734">
    <property type="entry name" value="TPR_rpt"/>
</dbReference>
<feature type="region of interest" description="Disordered" evidence="4">
    <location>
        <begin position="366"/>
        <end position="413"/>
    </location>
</feature>
<sequence length="1073" mass="119378">MASEEDGPKIRPPEHVNITVLRARNLRGSKGETLNSLVRVEYNNQSLGESPKVESSADIAAEYNYNARFECTFDDPLTLDEISYKPVLVSVIEVLPKEKKQKEEKTVALGQSTVDLLPLLRGETKYKCTLVVHPLTGSPLENAPPDQAKAEMDVVVSVNEPLLTEEQLKDCNLLTVSVESAYSVPEPWNPTGPAFIYNVTLPVPITADRETTVVATNGLLKAGTDKDMPSRQKKWCVPGTAQGGATYIPDSWNMERRCYMDSNAVQSFQNKIAQTRVWPVEIMRTPVPTASKGKGKTGSATAREDDHQIYFHGVAYVNLAPLLYPGVKKIRGAYKIMAFSDQEIFEKTKRKGGLAEEAVRVATSMNRNASPFMKGGKAAKEDKPGKEKDNKKQQPSSMLKPTSDTGSETDVLPPQNVEGMMYVEAKSYLMLEITLHRPLVPKRAPEILAKKVAELIPPRPLFPRRTNGAERAVDDFHHQIAGVGNLVLEEFRSLFSDQLKLGELPSGTEPSDERRRKLLYELNTSGKYFAFKEQLKHSVVKIVREKYLKTTSFDDKEELQTFLSQLYVFLIDQMHVGLGQVLSLEDETPVPPPITDNSQLKHFAREAEVNENFELASKYYQERIARNRNDADAWFDYGTFCLLVGDAAKAEECFKETVSINQQHVYGLLLYGIVCAMEERNDVAETFFEAATNVDPSSTLAWTLLGLFYDGVENDIQAEFAFLEANRKNIANAAAKMKSLPPDELYKEHSVIEVEDAEREKLKTPATPSESGKSHKSTSKDKAASVASGKKKLSISSKTAPEGVQRKQSAQSNRAASQVADGSRQPTPTGEEDIPPREPTPVPDTSVFMIAVDFLLEVKAHQFCERALSHELLSPTGGPSAPYYVALARLKLQKKELGEAEESLREALVLDHQDPDAWSILGHLQYLVGNIAEAKGCYERTLSFVADAREMHSIFLRLASIYLQEEKYEDAKNTFLLACKKSPSCVSWLGVGIACYRLGELSEAEDALSEANILNNTDAEVWGYLSLVCLKTARQLEAEQAYKYALKVGLQDENLLEEIHNVQEEIGFGNPQF</sequence>
<dbReference type="PROSITE" id="PS50005">
    <property type="entry name" value="TPR"/>
    <property type="match status" value="1"/>
</dbReference>
<keyword evidence="1" id="KW-0677">Repeat</keyword>
<evidence type="ECO:0000256" key="4">
    <source>
        <dbReference type="SAM" id="MobiDB-lite"/>
    </source>
</evidence>
<name>A0ABM0MY45_SACKO</name>
<feature type="repeat" description="TPR" evidence="3">
    <location>
        <begin position="631"/>
        <end position="664"/>
    </location>
</feature>
<dbReference type="SUPFAM" id="SSF48452">
    <property type="entry name" value="TPR-like"/>
    <property type="match status" value="2"/>
</dbReference>
<dbReference type="InterPro" id="IPR052628">
    <property type="entry name" value="CFAP70"/>
</dbReference>
<feature type="compositionally biased region" description="Polar residues" evidence="4">
    <location>
        <begin position="393"/>
        <end position="408"/>
    </location>
</feature>
<evidence type="ECO:0000313" key="7">
    <source>
        <dbReference type="RefSeq" id="XP_006824936.1"/>
    </source>
</evidence>
<evidence type="ECO:0000256" key="2">
    <source>
        <dbReference type="ARBA" id="ARBA00022803"/>
    </source>
</evidence>
<evidence type="ECO:0000313" key="6">
    <source>
        <dbReference type="Proteomes" id="UP000694865"/>
    </source>
</evidence>
<dbReference type="SMART" id="SM00028">
    <property type="entry name" value="TPR"/>
    <property type="match status" value="7"/>
</dbReference>
<keyword evidence="2 3" id="KW-0802">TPR repeat</keyword>
<keyword evidence="6" id="KW-1185">Reference proteome</keyword>
<dbReference type="InterPro" id="IPR011990">
    <property type="entry name" value="TPR-like_helical_dom_sf"/>
</dbReference>
<dbReference type="GeneID" id="100368394"/>
<organism evidence="6 7">
    <name type="scientific">Saccoglossus kowalevskii</name>
    <name type="common">Acorn worm</name>
    <dbReference type="NCBI Taxonomy" id="10224"/>
    <lineage>
        <taxon>Eukaryota</taxon>
        <taxon>Metazoa</taxon>
        <taxon>Hemichordata</taxon>
        <taxon>Enteropneusta</taxon>
        <taxon>Harrimaniidae</taxon>
        <taxon>Saccoglossus</taxon>
    </lineage>
</organism>